<dbReference type="PANTHER" id="PTHR14224">
    <property type="entry name" value="SIMILAR TO PREFERENTIALLY EXPRESSED ANTIGEN IN MELANOMA-LIKE 3"/>
    <property type="match status" value="1"/>
</dbReference>
<evidence type="ECO:0000256" key="2">
    <source>
        <dbReference type="ARBA" id="ARBA00022737"/>
    </source>
</evidence>
<evidence type="ECO:0000313" key="4">
    <source>
        <dbReference type="Proteomes" id="UP001152836"/>
    </source>
</evidence>
<sequence length="206" mass="22852">MSVQTPGTLMKQAMQALLRNEDLAISALDQLPMELFPALFKDAFKGRHTRVVKAMVAAWPFPCLPVGTLMKTPDLESFQAVLDAVDMQLAREFHPRREKIKELDLRKVRHDFWTMWPGTEDADCSSETGDEEKVVKVPEEPLGDSLHHCLPPVTVRLELFPLLPKPGSAQTSGPERCGLMAFRSYASRTSARQCGTHSSVPGLAGL</sequence>
<keyword evidence="2" id="KW-0677">Repeat</keyword>
<comment type="caution">
    <text evidence="3">The sequence shown here is derived from an EMBL/GenBank/DDBJ whole genome shotgun (WGS) entry which is preliminary data.</text>
</comment>
<dbReference type="InterPro" id="IPR050694">
    <property type="entry name" value="LRRC14/PRAME"/>
</dbReference>
<organism evidence="3 4">
    <name type="scientific">Phodopus roborovskii</name>
    <name type="common">Roborovski's desert hamster</name>
    <name type="synonym">Cricetulus roborovskii</name>
    <dbReference type="NCBI Taxonomy" id="109678"/>
    <lineage>
        <taxon>Eukaryota</taxon>
        <taxon>Metazoa</taxon>
        <taxon>Chordata</taxon>
        <taxon>Craniata</taxon>
        <taxon>Vertebrata</taxon>
        <taxon>Euteleostomi</taxon>
        <taxon>Mammalia</taxon>
        <taxon>Eutheria</taxon>
        <taxon>Euarchontoglires</taxon>
        <taxon>Glires</taxon>
        <taxon>Rodentia</taxon>
        <taxon>Myomorpha</taxon>
        <taxon>Muroidea</taxon>
        <taxon>Cricetidae</taxon>
        <taxon>Cricetinae</taxon>
        <taxon>Phodopus</taxon>
    </lineage>
</organism>
<accession>A0AAU9ZVG9</accession>
<keyword evidence="4" id="KW-1185">Reference proteome</keyword>
<dbReference type="EMBL" id="CALSGD010001509">
    <property type="protein sequence ID" value="CAH6883675.1"/>
    <property type="molecule type" value="Genomic_DNA"/>
</dbReference>
<evidence type="ECO:0000256" key="1">
    <source>
        <dbReference type="ARBA" id="ARBA00022614"/>
    </source>
</evidence>
<keyword evidence="1" id="KW-0433">Leucine-rich repeat</keyword>
<gene>
    <name evidence="3" type="primary">Gm7942</name>
    <name evidence="3" type="ORF">PHOROB_LOCUS12439</name>
</gene>
<reference evidence="3" key="1">
    <citation type="submission" date="2022-06" db="EMBL/GenBank/DDBJ databases">
        <authorList>
            <person name="Andreotti S."/>
            <person name="Wyler E."/>
        </authorList>
    </citation>
    <scope>NUCLEOTIDE SEQUENCE</scope>
</reference>
<protein>
    <submittedName>
        <fullName evidence="3">Gm7942 protein</fullName>
    </submittedName>
</protein>
<dbReference type="PANTHER" id="PTHR14224:SF94">
    <property type="entry name" value="PRAME FAMILY MEMBER 12"/>
    <property type="match status" value="1"/>
</dbReference>
<evidence type="ECO:0000313" key="3">
    <source>
        <dbReference type="EMBL" id="CAH6883675.1"/>
    </source>
</evidence>
<name>A0AAU9ZVG9_PHORO</name>
<proteinExistence type="predicted"/>
<dbReference type="Proteomes" id="UP001152836">
    <property type="component" value="Unassembled WGS sequence"/>
</dbReference>
<dbReference type="GO" id="GO:0005737">
    <property type="term" value="C:cytoplasm"/>
    <property type="evidence" value="ECO:0007669"/>
    <property type="project" value="TreeGrafter"/>
</dbReference>
<dbReference type="AlphaFoldDB" id="A0AAU9ZVG9"/>